<reference evidence="4 5" key="1">
    <citation type="submission" date="2018-08" db="EMBL/GenBank/DDBJ databases">
        <title>Erythrobacter zhengii sp.nov., a bacterium isolated from deep-sea sediment.</title>
        <authorList>
            <person name="Fang C."/>
            <person name="Wu Y.-H."/>
            <person name="Sun C."/>
            <person name="Wang H."/>
            <person name="Cheng H."/>
            <person name="Meng F.-X."/>
            <person name="Wang C.-S."/>
            <person name="Xu X.-W."/>
        </authorList>
    </citation>
    <scope>NUCLEOTIDE SEQUENCE [LARGE SCALE GENOMIC DNA]</scope>
    <source>
        <strain evidence="4 5">V18</strain>
    </source>
</reference>
<dbReference type="GO" id="GO:0016810">
    <property type="term" value="F:hydrolase activity, acting on carbon-nitrogen (but not peptide) bonds"/>
    <property type="evidence" value="ECO:0007669"/>
    <property type="project" value="InterPro"/>
</dbReference>
<keyword evidence="2" id="KW-0732">Signal</keyword>
<dbReference type="EMBL" id="QXFL01000005">
    <property type="protein sequence ID" value="RIV85026.1"/>
    <property type="molecule type" value="Genomic_DNA"/>
</dbReference>
<dbReference type="SUPFAM" id="SSF51338">
    <property type="entry name" value="Composite domain of metallo-dependent hydrolases"/>
    <property type="match status" value="1"/>
</dbReference>
<feature type="domain" description="Amidohydrolase-related" evidence="3">
    <location>
        <begin position="337"/>
        <end position="407"/>
    </location>
</feature>
<protein>
    <submittedName>
        <fullName evidence="4">Amidohydrolase</fullName>
    </submittedName>
</protein>
<dbReference type="Proteomes" id="UP000286576">
    <property type="component" value="Unassembled WGS sequence"/>
</dbReference>
<evidence type="ECO:0000313" key="5">
    <source>
        <dbReference type="Proteomes" id="UP000286576"/>
    </source>
</evidence>
<dbReference type="Pfam" id="PF01979">
    <property type="entry name" value="Amidohydro_1"/>
    <property type="match status" value="1"/>
</dbReference>
<accession>A0A418NQM5</accession>
<dbReference type="OrthoDB" id="9802793at2"/>
<gene>
    <name evidence="4" type="ORF">D2V07_12045</name>
</gene>
<evidence type="ECO:0000313" key="4">
    <source>
        <dbReference type="EMBL" id="RIV85026.1"/>
    </source>
</evidence>
<evidence type="ECO:0000256" key="2">
    <source>
        <dbReference type="SAM" id="SignalP"/>
    </source>
</evidence>
<keyword evidence="5" id="KW-1185">Reference proteome</keyword>
<dbReference type="Gene3D" id="3.20.20.140">
    <property type="entry name" value="Metal-dependent hydrolases"/>
    <property type="match status" value="1"/>
</dbReference>
<dbReference type="InterPro" id="IPR032466">
    <property type="entry name" value="Metal_Hydrolase"/>
</dbReference>
<dbReference type="InterPro" id="IPR051781">
    <property type="entry name" value="Metallo-dep_Hydrolase"/>
</dbReference>
<feature type="chain" id="PRO_5019325662" evidence="2">
    <location>
        <begin position="24"/>
        <end position="412"/>
    </location>
</feature>
<evidence type="ECO:0000259" key="3">
    <source>
        <dbReference type="Pfam" id="PF01979"/>
    </source>
</evidence>
<dbReference type="Gene3D" id="2.30.40.10">
    <property type="entry name" value="Urease, subunit C, domain 1"/>
    <property type="match status" value="1"/>
</dbReference>
<dbReference type="PANTHER" id="PTHR43135:SF3">
    <property type="entry name" value="ALPHA-D-RIBOSE 1-METHYLPHOSPHONATE 5-TRIPHOSPHATE DIPHOSPHATASE"/>
    <property type="match status" value="1"/>
</dbReference>
<dbReference type="InterPro" id="IPR006680">
    <property type="entry name" value="Amidohydro-rel"/>
</dbReference>
<dbReference type="PANTHER" id="PTHR43135">
    <property type="entry name" value="ALPHA-D-RIBOSE 1-METHYLPHOSPHONATE 5-TRIPHOSPHATE DIPHOSPHATASE"/>
    <property type="match status" value="1"/>
</dbReference>
<feature type="signal peptide" evidence="2">
    <location>
        <begin position="1"/>
        <end position="23"/>
    </location>
</feature>
<comment type="caution">
    <text evidence="4">The sequence shown here is derived from an EMBL/GenBank/DDBJ whole genome shotgun (WGS) entry which is preliminary data.</text>
</comment>
<dbReference type="InterPro" id="IPR011059">
    <property type="entry name" value="Metal-dep_hydrolase_composite"/>
</dbReference>
<evidence type="ECO:0000256" key="1">
    <source>
        <dbReference type="SAM" id="MobiDB-lite"/>
    </source>
</evidence>
<name>A0A418NQM5_9SPHN</name>
<feature type="region of interest" description="Disordered" evidence="1">
    <location>
        <begin position="205"/>
        <end position="225"/>
    </location>
</feature>
<keyword evidence="4" id="KW-0378">Hydrolase</keyword>
<organism evidence="4 5">
    <name type="scientific">Aurantiacibacter zhengii</name>
    <dbReference type="NCBI Taxonomy" id="2307003"/>
    <lineage>
        <taxon>Bacteria</taxon>
        <taxon>Pseudomonadati</taxon>
        <taxon>Pseudomonadota</taxon>
        <taxon>Alphaproteobacteria</taxon>
        <taxon>Sphingomonadales</taxon>
        <taxon>Erythrobacteraceae</taxon>
        <taxon>Aurantiacibacter</taxon>
    </lineage>
</organism>
<dbReference type="SUPFAM" id="SSF51556">
    <property type="entry name" value="Metallo-dependent hydrolases"/>
    <property type="match status" value="1"/>
</dbReference>
<feature type="compositionally biased region" description="Acidic residues" evidence="1">
    <location>
        <begin position="211"/>
        <end position="222"/>
    </location>
</feature>
<dbReference type="RefSeq" id="WP_119587254.1">
    <property type="nucleotide sequence ID" value="NZ_CAWODQ010000025.1"/>
</dbReference>
<proteinExistence type="predicted"/>
<sequence length="412" mass="43189">MTNLGTFVAGAFTAALLSTSALAQDIAVRGGQVWTMGPQGVIENGVVVIEDGQITAVGPATSTAIPAGMQVLEAPVVTPGLVDAHSTVGLTGYLNQPDDQDQLDTTAPVQPHLRAIDAYNPHDRLVEWVRELGTTTLHTGHGPGALVSGQTMVVKTVGNTVDAALVEDGTMVVANLGAWALDRESSPGTRAKQIAMLRQALVDARTGTDRDENDADDEDDNAFDPSRDLINEAFASVVRGERPLLVTANRAQDIMSALRLADEFGIEVVIDGAADAHLLLDELREAGVSVMLHPTMARNEGELENASFTTAAVLAEAGIPFALQSGYEAYVPKTRVVLWEAGFAAGNGLAPEDALASITIDAARIIGMDERVGSLEVGKDGDVAMFDGDPFEYVTHVTGVVIEGEVVSTASR</sequence>
<dbReference type="AlphaFoldDB" id="A0A418NQM5"/>